<accession>A0A9D3M9R5</accession>
<feature type="region of interest" description="Disordered" evidence="8">
    <location>
        <begin position="656"/>
        <end position="690"/>
    </location>
</feature>
<comment type="catalytic activity">
    <reaction evidence="5">
        <text>a 5'-end (N(2),N(7)-dimethyl 5'-triphosphoguanosine)-ribonucleoside in snRNA + S-adenosyl-L-methionine = a 5'-end (N(2),N(2),N(7)-trimethyl 5'-triphosphoguanosine)-ribonucleoside in snRNA + S-adenosyl-L-homocysteine + H(+)</text>
        <dbReference type="Rhea" id="RHEA:78479"/>
        <dbReference type="Rhea" id="RHEA-COMP:19087"/>
        <dbReference type="Rhea" id="RHEA-COMP:19089"/>
        <dbReference type="ChEBI" id="CHEBI:15378"/>
        <dbReference type="ChEBI" id="CHEBI:57856"/>
        <dbReference type="ChEBI" id="CHEBI:59789"/>
        <dbReference type="ChEBI" id="CHEBI:167623"/>
        <dbReference type="ChEBI" id="CHEBI:172880"/>
    </reaction>
    <physiologicalReaction direction="left-to-right" evidence="5">
        <dbReference type="Rhea" id="RHEA:78480"/>
    </physiologicalReaction>
</comment>
<dbReference type="Pfam" id="PF09445">
    <property type="entry name" value="Methyltransf_15"/>
    <property type="match status" value="1"/>
</dbReference>
<dbReference type="Proteomes" id="UP001044222">
    <property type="component" value="Chromosome 9"/>
</dbReference>
<dbReference type="CDD" id="cd02440">
    <property type="entry name" value="AdoMet_MTases"/>
    <property type="match status" value="1"/>
</dbReference>
<proteinExistence type="inferred from homology"/>
<evidence type="ECO:0000256" key="7">
    <source>
        <dbReference type="ARBA" id="ARBA00049790"/>
    </source>
</evidence>
<name>A0A9D3M9R5_ANGAN</name>
<evidence type="ECO:0000256" key="3">
    <source>
        <dbReference type="ARBA" id="ARBA00047418"/>
    </source>
</evidence>
<feature type="region of interest" description="Disordered" evidence="8">
    <location>
        <begin position="109"/>
        <end position="275"/>
    </location>
</feature>
<dbReference type="Gene3D" id="3.40.50.150">
    <property type="entry name" value="Vaccinia Virus protein VP39"/>
    <property type="match status" value="1"/>
</dbReference>
<gene>
    <name evidence="9" type="ORF">ANANG_G00168310</name>
</gene>
<evidence type="ECO:0000313" key="10">
    <source>
        <dbReference type="Proteomes" id="UP001044222"/>
    </source>
</evidence>
<dbReference type="GO" id="GO:0071164">
    <property type="term" value="F:RNA cap trimethylguanosine synthase activity"/>
    <property type="evidence" value="ECO:0007669"/>
    <property type="project" value="TreeGrafter"/>
</dbReference>
<evidence type="ECO:0000256" key="6">
    <source>
        <dbReference type="ARBA" id="ARBA00049075"/>
    </source>
</evidence>
<comment type="catalytic activity">
    <reaction evidence="6">
        <text>a 5'-end (N(7)-methyl 5'-triphosphoguanosine)-ribonucleoside in snRNA + S-adenosyl-L-methionine = a 5'-end (N(2),N(7)-dimethyl 5'-triphosphoguanosine)-ribonucleoside in snRNA + S-adenosyl-L-homocysteine + H(+)</text>
        <dbReference type="Rhea" id="RHEA:78471"/>
        <dbReference type="Rhea" id="RHEA-COMP:19085"/>
        <dbReference type="Rhea" id="RHEA-COMP:19087"/>
        <dbReference type="ChEBI" id="CHEBI:15378"/>
        <dbReference type="ChEBI" id="CHEBI:57856"/>
        <dbReference type="ChEBI" id="CHEBI:59789"/>
        <dbReference type="ChEBI" id="CHEBI:156461"/>
        <dbReference type="ChEBI" id="CHEBI:172880"/>
    </reaction>
    <physiologicalReaction direction="left-to-right" evidence="6">
        <dbReference type="Rhea" id="RHEA:78472"/>
    </physiologicalReaction>
</comment>
<evidence type="ECO:0000256" key="4">
    <source>
        <dbReference type="ARBA" id="ARBA00048740"/>
    </source>
</evidence>
<comment type="similarity">
    <text evidence="2">Belongs to the methyltransferase superfamily. Trimethylguanosine synthase family.</text>
</comment>
<evidence type="ECO:0000256" key="1">
    <source>
        <dbReference type="ARBA" id="ARBA00018517"/>
    </source>
</evidence>
<comment type="catalytic activity">
    <reaction evidence="3">
        <text>a 5'-end (N(2),N(7)-dimethyl 5'-triphosphoguanosine)-ribonucleoside in snoRNA + S-adenosyl-L-methionine = a 5'-end (N(2),N(2),N(7)-trimethyl 5'-triphosphoguanosine)-ribonucleoside in snoRNA + S-adenosyl-L-homocysteine + H(+)</text>
        <dbReference type="Rhea" id="RHEA:78507"/>
        <dbReference type="Rhea" id="RHEA-COMP:19088"/>
        <dbReference type="Rhea" id="RHEA-COMP:19090"/>
        <dbReference type="ChEBI" id="CHEBI:15378"/>
        <dbReference type="ChEBI" id="CHEBI:57856"/>
        <dbReference type="ChEBI" id="CHEBI:59789"/>
        <dbReference type="ChEBI" id="CHEBI:167623"/>
        <dbReference type="ChEBI" id="CHEBI:172880"/>
    </reaction>
    <physiologicalReaction direction="left-to-right" evidence="3">
        <dbReference type="Rhea" id="RHEA:78508"/>
    </physiologicalReaction>
</comment>
<comment type="catalytic activity">
    <reaction evidence="4">
        <text>a 5'-end (N(7)-methyl 5'-triphosphoguanosine)-ribonucleoside in snoRNA + S-adenosyl-L-methionine = a 5'-end (N(2),N(7)-dimethyl 5'-triphosphoguanosine)-ribonucleoside in snoRNA + S-adenosyl-L-homocysteine + H(+)</text>
        <dbReference type="Rhea" id="RHEA:78475"/>
        <dbReference type="Rhea" id="RHEA-COMP:19086"/>
        <dbReference type="Rhea" id="RHEA-COMP:19088"/>
        <dbReference type="ChEBI" id="CHEBI:15378"/>
        <dbReference type="ChEBI" id="CHEBI:57856"/>
        <dbReference type="ChEBI" id="CHEBI:59789"/>
        <dbReference type="ChEBI" id="CHEBI:156461"/>
        <dbReference type="ChEBI" id="CHEBI:172880"/>
    </reaction>
    <physiologicalReaction direction="left-to-right" evidence="4">
        <dbReference type="Rhea" id="RHEA:78476"/>
    </physiologicalReaction>
</comment>
<feature type="compositionally biased region" description="Basic residues" evidence="8">
    <location>
        <begin position="670"/>
        <end position="684"/>
    </location>
</feature>
<feature type="region of interest" description="Disordered" evidence="8">
    <location>
        <begin position="52"/>
        <end position="95"/>
    </location>
</feature>
<comment type="caution">
    <text evidence="9">The sequence shown here is derived from an EMBL/GenBank/DDBJ whole genome shotgun (WGS) entry which is preliminary data.</text>
</comment>
<keyword evidence="10" id="KW-1185">Reference proteome</keyword>
<evidence type="ECO:0000256" key="5">
    <source>
        <dbReference type="ARBA" id="ARBA00048763"/>
    </source>
</evidence>
<feature type="compositionally biased region" description="Basic and acidic residues" evidence="8">
    <location>
        <begin position="457"/>
        <end position="490"/>
    </location>
</feature>
<dbReference type="EMBL" id="JAFIRN010000009">
    <property type="protein sequence ID" value="KAG5841598.1"/>
    <property type="molecule type" value="Genomic_DNA"/>
</dbReference>
<dbReference type="InterPro" id="IPR029063">
    <property type="entry name" value="SAM-dependent_MTases_sf"/>
</dbReference>
<reference evidence="9" key="1">
    <citation type="submission" date="2021-01" db="EMBL/GenBank/DDBJ databases">
        <title>A chromosome-scale assembly of European eel, Anguilla anguilla.</title>
        <authorList>
            <person name="Henkel C."/>
            <person name="Jong-Raadsen S.A."/>
            <person name="Dufour S."/>
            <person name="Weltzien F.-A."/>
            <person name="Palstra A.P."/>
            <person name="Pelster B."/>
            <person name="Spaink H.P."/>
            <person name="Van Den Thillart G.E."/>
            <person name="Jansen H."/>
            <person name="Zahm M."/>
            <person name="Klopp C."/>
            <person name="Cedric C."/>
            <person name="Louis A."/>
            <person name="Berthelot C."/>
            <person name="Parey E."/>
            <person name="Roest Crollius H."/>
            <person name="Montfort J."/>
            <person name="Robinson-Rechavi M."/>
            <person name="Bucao C."/>
            <person name="Bouchez O."/>
            <person name="Gislard M."/>
            <person name="Lluch J."/>
            <person name="Milhes M."/>
            <person name="Lampietro C."/>
            <person name="Lopez Roques C."/>
            <person name="Donnadieu C."/>
            <person name="Braasch I."/>
            <person name="Desvignes T."/>
            <person name="Postlethwait J."/>
            <person name="Bobe J."/>
            <person name="Guiguen Y."/>
            <person name="Dirks R."/>
        </authorList>
    </citation>
    <scope>NUCLEOTIDE SEQUENCE</scope>
    <source>
        <strain evidence="9">Tag_6206</strain>
        <tissue evidence="9">Liver</tissue>
    </source>
</reference>
<evidence type="ECO:0000256" key="2">
    <source>
        <dbReference type="ARBA" id="ARBA00025783"/>
    </source>
</evidence>
<dbReference type="PANTHER" id="PTHR14741">
    <property type="entry name" value="S-ADENOSYLMETHIONINE-DEPENDENT METHYLTRANSFERASE RELATED"/>
    <property type="match status" value="1"/>
</dbReference>
<dbReference type="AlphaFoldDB" id="A0A9D3M9R5"/>
<dbReference type="SUPFAM" id="SSF53335">
    <property type="entry name" value="S-adenosyl-L-methionine-dependent methyltransferases"/>
    <property type="match status" value="1"/>
</dbReference>
<sequence length="836" mass="91775">MGGNHKISSVIAEIFFSPRGADEDETIHCLCSRAYAQDREWYRWGWKTRFVDTEPGEDDLEEGEEEPEEEEEEREEEEQAAADSSEEWDEEASLMASMGLPLAFCSSSAPQKRLGKTHHKPNRVRGRKCSPHREEEPEAPPTLESPCDGQAAQTAGVGPEEEPEASPTLEPPCDGQAAQTAGVGLEEEPEAPPTLEPPCDGQAAQTAGVGLEEEPEALPTEESPCDGQAAQTAGAGLEEEPEAPPTQESSCDGQAARTAGAGPEEGHASTSSQGWDLYWAQQGNSLLWQAWLETHPQDSSDQQGALWDSPDRKSEWELHYSQTYYRYWEEYQYWASQGWTVADAHEEAGPGLSDTPSGDTVGSAIGGGPGAEEEAAHLIGQLSLLSPGELRKLAVARVRGGARSPVAWATSRAMAGIGNGRPPAERALSQPNPAKTPGAQKRGVKIKRSHELDEEESPHTRVEDSTHTRVEESPHTRVEDSTHTRVEEAWNRLGLKHGPNPVFESTLKFKRGGADRSRKPQNKHIFFTEESDAPQPKMSKTLRQVQSFLARVQSDEGVLGGSASVTREEDEEEEKKKESEEEEKKKESEDEHDEDACQRPEEDHEEGEEERSGETETSATPAQAPPPQQPFVRMDSDGESDSAPKRELQALDIPEYLLPDPPEGQGKAASSRKKKAKNRKKRKKKDMEVPPEIAAEPDLAKYWVQRYRLFSRFDEGIKLDHEGWFSVTPEKIAQHIAVRVQQLSPCDLVVDAFCGVGGNAIQFALTGRRVIAVDIDPVRLALAQNNAEVYGVSDRIDFLQGDFLQLAPRLRADVVFLSPPGGAPITSAPTSSTSRP</sequence>
<organism evidence="9 10">
    <name type="scientific">Anguilla anguilla</name>
    <name type="common">European freshwater eel</name>
    <name type="synonym">Muraena anguilla</name>
    <dbReference type="NCBI Taxonomy" id="7936"/>
    <lineage>
        <taxon>Eukaryota</taxon>
        <taxon>Metazoa</taxon>
        <taxon>Chordata</taxon>
        <taxon>Craniata</taxon>
        <taxon>Vertebrata</taxon>
        <taxon>Euteleostomi</taxon>
        <taxon>Actinopterygii</taxon>
        <taxon>Neopterygii</taxon>
        <taxon>Teleostei</taxon>
        <taxon>Anguilliformes</taxon>
        <taxon>Anguillidae</taxon>
        <taxon>Anguilla</taxon>
    </lineage>
</organism>
<evidence type="ECO:0000256" key="8">
    <source>
        <dbReference type="SAM" id="MobiDB-lite"/>
    </source>
</evidence>
<feature type="region of interest" description="Disordered" evidence="8">
    <location>
        <begin position="417"/>
        <end position="644"/>
    </location>
</feature>
<dbReference type="GO" id="GO:0005634">
    <property type="term" value="C:nucleus"/>
    <property type="evidence" value="ECO:0007669"/>
    <property type="project" value="TreeGrafter"/>
</dbReference>
<feature type="compositionally biased region" description="Acidic residues" evidence="8">
    <location>
        <begin position="54"/>
        <end position="92"/>
    </location>
</feature>
<feature type="compositionally biased region" description="Basic residues" evidence="8">
    <location>
        <begin position="113"/>
        <end position="130"/>
    </location>
</feature>
<evidence type="ECO:0000313" key="9">
    <source>
        <dbReference type="EMBL" id="KAG5841598.1"/>
    </source>
</evidence>
<protein>
    <recommendedName>
        <fullName evidence="1">Trimethylguanosine synthase</fullName>
    </recommendedName>
    <alternativeName>
        <fullName evidence="7">Cap-specific guanine-N(2) methyltransferase</fullName>
    </alternativeName>
</protein>
<feature type="compositionally biased region" description="Basic and acidic residues" evidence="8">
    <location>
        <begin position="574"/>
        <end position="602"/>
    </location>
</feature>
<dbReference type="InterPro" id="IPR019012">
    <property type="entry name" value="RNA_cap_Gua-N2-MeTrfase"/>
</dbReference>
<dbReference type="PANTHER" id="PTHR14741:SF32">
    <property type="entry name" value="TRIMETHYLGUANOSINE SYNTHASE"/>
    <property type="match status" value="1"/>
</dbReference>